<dbReference type="InterPro" id="IPR035979">
    <property type="entry name" value="RBD_domain_sf"/>
</dbReference>
<dbReference type="OMA" id="NPLHFQW"/>
<dbReference type="STRING" id="407821.A0A087U683"/>
<comment type="function">
    <text evidence="7">May negatively affect PAX8-induced thyroglobulin/TG transcription.</text>
</comment>
<reference evidence="11 12" key="1">
    <citation type="submission" date="2013-11" db="EMBL/GenBank/DDBJ databases">
        <title>Genome sequencing of Stegodyphus mimosarum.</title>
        <authorList>
            <person name="Bechsgaard J."/>
        </authorList>
    </citation>
    <scope>NUCLEOTIDE SEQUENCE [LARGE SCALE GENOMIC DNA]</scope>
</reference>
<keyword evidence="9" id="KW-0175">Coiled coil</keyword>
<dbReference type="PROSITE" id="PS50076">
    <property type="entry name" value="DNAJ_2"/>
    <property type="match status" value="1"/>
</dbReference>
<dbReference type="EMBL" id="KK118391">
    <property type="protein sequence ID" value="KFM72872.1"/>
    <property type="molecule type" value="Genomic_DNA"/>
</dbReference>
<dbReference type="InterPro" id="IPR052094">
    <property type="entry name" value="Pre-mRNA-splicing_ERAD"/>
</dbReference>
<dbReference type="PANTHER" id="PTHR44313:SF1">
    <property type="entry name" value="DNAJ HOMOLOG SUBFAMILY C MEMBER 17"/>
    <property type="match status" value="1"/>
</dbReference>
<dbReference type="OrthoDB" id="259708at2759"/>
<evidence type="ECO:0000256" key="4">
    <source>
        <dbReference type="ARBA" id="ARBA00022884"/>
    </source>
</evidence>
<evidence type="ECO:0000313" key="12">
    <source>
        <dbReference type="Proteomes" id="UP000054359"/>
    </source>
</evidence>
<dbReference type="InterPro" id="IPR012677">
    <property type="entry name" value="Nucleotide-bd_a/b_plait_sf"/>
</dbReference>
<feature type="domain" description="J" evidence="10">
    <location>
        <begin position="8"/>
        <end position="73"/>
    </location>
</feature>
<evidence type="ECO:0000259" key="10">
    <source>
        <dbReference type="PROSITE" id="PS50076"/>
    </source>
</evidence>
<evidence type="ECO:0000256" key="5">
    <source>
        <dbReference type="ARBA" id="ARBA00023186"/>
    </source>
</evidence>
<keyword evidence="12" id="KW-1185">Reference proteome</keyword>
<evidence type="ECO:0000256" key="3">
    <source>
        <dbReference type="ARBA" id="ARBA00022490"/>
    </source>
</evidence>
<dbReference type="InterPro" id="IPR001623">
    <property type="entry name" value="DnaJ_domain"/>
</dbReference>
<dbReference type="GO" id="GO:0005681">
    <property type="term" value="C:spliceosomal complex"/>
    <property type="evidence" value="ECO:0007669"/>
    <property type="project" value="TreeGrafter"/>
</dbReference>
<name>A0A087U683_STEMI</name>
<proteinExistence type="predicted"/>
<protein>
    <recommendedName>
        <fullName evidence="8">DnaJ homolog subfamily C member 17</fullName>
    </recommendedName>
</protein>
<comment type="subcellular location">
    <subcellularLocation>
        <location evidence="2">Cytoplasm</location>
    </subcellularLocation>
    <subcellularLocation>
        <location evidence="1">Nucleus</location>
    </subcellularLocation>
</comment>
<dbReference type="CDD" id="cd12429">
    <property type="entry name" value="RRM_DNAJC17"/>
    <property type="match status" value="1"/>
</dbReference>
<dbReference type="GO" id="GO:0000390">
    <property type="term" value="P:spliceosomal complex disassembly"/>
    <property type="evidence" value="ECO:0007669"/>
    <property type="project" value="TreeGrafter"/>
</dbReference>
<keyword evidence="6" id="KW-0539">Nucleus</keyword>
<dbReference type="PRINTS" id="PR00625">
    <property type="entry name" value="JDOMAIN"/>
</dbReference>
<dbReference type="Pfam" id="PF00076">
    <property type="entry name" value="RRM_1"/>
    <property type="match status" value="1"/>
</dbReference>
<dbReference type="CDD" id="cd06257">
    <property type="entry name" value="DnaJ"/>
    <property type="match status" value="1"/>
</dbReference>
<dbReference type="PANTHER" id="PTHR44313">
    <property type="entry name" value="DNAJ HOMOLOG SUBFAMILY C MEMBER 17"/>
    <property type="match status" value="1"/>
</dbReference>
<dbReference type="Gene3D" id="1.10.287.110">
    <property type="entry name" value="DnaJ domain"/>
    <property type="match status" value="1"/>
</dbReference>
<evidence type="ECO:0000256" key="6">
    <source>
        <dbReference type="ARBA" id="ARBA00023242"/>
    </source>
</evidence>
<dbReference type="FunFam" id="1.10.287.110:FF:000059">
    <property type="entry name" value="dnaJ homolog subfamily C member 17"/>
    <property type="match status" value="1"/>
</dbReference>
<dbReference type="Gene3D" id="3.30.70.330">
    <property type="match status" value="1"/>
</dbReference>
<dbReference type="SUPFAM" id="SSF46565">
    <property type="entry name" value="Chaperone J-domain"/>
    <property type="match status" value="1"/>
</dbReference>
<keyword evidence="3" id="KW-0963">Cytoplasm</keyword>
<evidence type="ECO:0000256" key="7">
    <source>
        <dbReference type="ARBA" id="ARBA00053783"/>
    </source>
</evidence>
<dbReference type="Pfam" id="PF00226">
    <property type="entry name" value="DnaJ"/>
    <property type="match status" value="1"/>
</dbReference>
<dbReference type="InterPro" id="IPR000504">
    <property type="entry name" value="RRM_dom"/>
</dbReference>
<dbReference type="Proteomes" id="UP000054359">
    <property type="component" value="Unassembled WGS sequence"/>
</dbReference>
<dbReference type="InterPro" id="IPR034254">
    <property type="entry name" value="DNAJC17_RRM"/>
</dbReference>
<evidence type="ECO:0000256" key="8">
    <source>
        <dbReference type="ARBA" id="ARBA00074360"/>
    </source>
</evidence>
<dbReference type="SUPFAM" id="SSF54928">
    <property type="entry name" value="RNA-binding domain, RBD"/>
    <property type="match status" value="1"/>
</dbReference>
<dbReference type="GO" id="GO:0005737">
    <property type="term" value="C:cytoplasm"/>
    <property type="evidence" value="ECO:0007669"/>
    <property type="project" value="UniProtKB-SubCell"/>
</dbReference>
<dbReference type="InterPro" id="IPR036869">
    <property type="entry name" value="J_dom_sf"/>
</dbReference>
<evidence type="ECO:0000256" key="1">
    <source>
        <dbReference type="ARBA" id="ARBA00004123"/>
    </source>
</evidence>
<keyword evidence="5" id="KW-0143">Chaperone</keyword>
<dbReference type="GO" id="GO:0003723">
    <property type="term" value="F:RNA binding"/>
    <property type="evidence" value="ECO:0007669"/>
    <property type="project" value="UniProtKB-KW"/>
</dbReference>
<organism evidence="11 12">
    <name type="scientific">Stegodyphus mimosarum</name>
    <name type="common">African social velvet spider</name>
    <dbReference type="NCBI Taxonomy" id="407821"/>
    <lineage>
        <taxon>Eukaryota</taxon>
        <taxon>Metazoa</taxon>
        <taxon>Ecdysozoa</taxon>
        <taxon>Arthropoda</taxon>
        <taxon>Chelicerata</taxon>
        <taxon>Arachnida</taxon>
        <taxon>Araneae</taxon>
        <taxon>Araneomorphae</taxon>
        <taxon>Entelegynae</taxon>
        <taxon>Eresoidea</taxon>
        <taxon>Eresidae</taxon>
        <taxon>Stegodyphus</taxon>
    </lineage>
</organism>
<feature type="non-terminal residue" evidence="11">
    <location>
        <position position="255"/>
    </location>
</feature>
<gene>
    <name evidence="11" type="ORF">X975_19377</name>
</gene>
<evidence type="ECO:0000256" key="9">
    <source>
        <dbReference type="SAM" id="Coils"/>
    </source>
</evidence>
<accession>A0A087U683</accession>
<sequence>MDDLMKIDLYELLNISINADEKEIKKAYRKKALTCHPDKHPDNPKAAQHFQELSKALEILTDSSARAAYDKLLKARKAAQVRHRELDSKRKKLKEDLEAREKSSQGFRDIDAAQKLQKEIERLRKEGSRQLEKEQEILRQQIEKEKHGLNKSESDSAPRLKVKWKSYKNDEHNDGYDESSLLNIFRKYGYVTCFISKKKKGSAVVEFSTPEAAQMAYESEKGNPENPLSLSWISGQPQEMTRNFHSINPAAAKGP</sequence>
<dbReference type="SMART" id="SM00271">
    <property type="entry name" value="DnaJ"/>
    <property type="match status" value="1"/>
</dbReference>
<feature type="coiled-coil region" evidence="9">
    <location>
        <begin position="76"/>
        <end position="148"/>
    </location>
</feature>
<dbReference type="AlphaFoldDB" id="A0A087U683"/>
<keyword evidence="4" id="KW-0694">RNA-binding</keyword>
<evidence type="ECO:0000313" key="11">
    <source>
        <dbReference type="EMBL" id="KFM72872.1"/>
    </source>
</evidence>
<evidence type="ECO:0000256" key="2">
    <source>
        <dbReference type="ARBA" id="ARBA00004496"/>
    </source>
</evidence>